<dbReference type="GO" id="GO:0005886">
    <property type="term" value="C:plasma membrane"/>
    <property type="evidence" value="ECO:0007669"/>
    <property type="project" value="TreeGrafter"/>
</dbReference>
<feature type="region of interest" description="Disordered" evidence="6">
    <location>
        <begin position="326"/>
        <end position="352"/>
    </location>
</feature>
<dbReference type="EMBL" id="JAUCMV010000003">
    <property type="protein sequence ID" value="KAK0413127.1"/>
    <property type="molecule type" value="Genomic_DNA"/>
</dbReference>
<feature type="compositionally biased region" description="Polar residues" evidence="6">
    <location>
        <begin position="338"/>
        <end position="352"/>
    </location>
</feature>
<dbReference type="PANTHER" id="PTHR10972">
    <property type="entry name" value="OXYSTEROL-BINDING PROTEIN-RELATED"/>
    <property type="match status" value="1"/>
</dbReference>
<evidence type="ECO:0000256" key="4">
    <source>
        <dbReference type="ARBA" id="ARBA00023055"/>
    </source>
</evidence>
<evidence type="ECO:0000313" key="9">
    <source>
        <dbReference type="Proteomes" id="UP001175271"/>
    </source>
</evidence>
<dbReference type="InterPro" id="IPR037239">
    <property type="entry name" value="OSBP_sf"/>
</dbReference>
<dbReference type="GO" id="GO:0120009">
    <property type="term" value="P:intermembrane lipid transfer"/>
    <property type="evidence" value="ECO:0007669"/>
    <property type="project" value="UniProtKB-ARBA"/>
</dbReference>
<evidence type="ECO:0000313" key="8">
    <source>
        <dbReference type="EMBL" id="KAK0413127.1"/>
    </source>
</evidence>
<dbReference type="InterPro" id="IPR000648">
    <property type="entry name" value="Oxysterol-bd"/>
</dbReference>
<accession>A0AA39HYD3</accession>
<gene>
    <name evidence="8" type="ORF">QR680_006615</name>
</gene>
<keyword evidence="4" id="KW-0445">Lipid transport</keyword>
<evidence type="ECO:0000256" key="2">
    <source>
        <dbReference type="ARBA" id="ARBA00022448"/>
    </source>
</evidence>
<evidence type="ECO:0000256" key="1">
    <source>
        <dbReference type="ARBA" id="ARBA00008842"/>
    </source>
</evidence>
<feature type="region of interest" description="Disordered" evidence="6">
    <location>
        <begin position="443"/>
        <end position="519"/>
    </location>
</feature>
<proteinExistence type="inferred from homology"/>
<reference evidence="8" key="1">
    <citation type="submission" date="2023-06" db="EMBL/GenBank/DDBJ databases">
        <title>Genomic analysis of the entomopathogenic nematode Steinernema hermaphroditum.</title>
        <authorList>
            <person name="Schwarz E.M."/>
            <person name="Heppert J.K."/>
            <person name="Baniya A."/>
            <person name="Schwartz H.T."/>
            <person name="Tan C.-H."/>
            <person name="Antoshechkin I."/>
            <person name="Sternberg P.W."/>
            <person name="Goodrich-Blair H."/>
            <person name="Dillman A.R."/>
        </authorList>
    </citation>
    <scope>NUCLEOTIDE SEQUENCE</scope>
    <source>
        <strain evidence="8">PS9179</strain>
        <tissue evidence="8">Whole animal</tissue>
    </source>
</reference>
<feature type="compositionally biased region" description="Polar residues" evidence="6">
    <location>
        <begin position="466"/>
        <end position="475"/>
    </location>
</feature>
<dbReference type="AlphaFoldDB" id="A0AA39HYD3"/>
<dbReference type="Pfam" id="PF01237">
    <property type="entry name" value="Oxysterol_BP"/>
    <property type="match status" value="1"/>
</dbReference>
<dbReference type="Gene3D" id="2.30.29.30">
    <property type="entry name" value="Pleckstrin-homology domain (PH domain)/Phosphotyrosine-binding domain (PTB)"/>
    <property type="match status" value="1"/>
</dbReference>
<feature type="compositionally biased region" description="Pro residues" evidence="6">
    <location>
        <begin position="417"/>
        <end position="426"/>
    </location>
</feature>
<dbReference type="Gene3D" id="2.40.160.120">
    <property type="match status" value="1"/>
</dbReference>
<dbReference type="SUPFAM" id="SSF144000">
    <property type="entry name" value="Oxysterol-binding protein-like"/>
    <property type="match status" value="1"/>
</dbReference>
<feature type="compositionally biased region" description="Low complexity" evidence="6">
    <location>
        <begin position="443"/>
        <end position="452"/>
    </location>
</feature>
<evidence type="ECO:0000256" key="6">
    <source>
        <dbReference type="SAM" id="MobiDB-lite"/>
    </source>
</evidence>
<keyword evidence="5" id="KW-0446">Lipid-binding</keyword>
<dbReference type="FunFam" id="2.40.160.120:FF:000001">
    <property type="entry name" value="Oxysterol-binding protein"/>
    <property type="match status" value="1"/>
</dbReference>
<dbReference type="PROSITE" id="PS50003">
    <property type="entry name" value="PH_DOMAIN"/>
    <property type="match status" value="1"/>
</dbReference>
<organism evidence="8 9">
    <name type="scientific">Steinernema hermaphroditum</name>
    <dbReference type="NCBI Taxonomy" id="289476"/>
    <lineage>
        <taxon>Eukaryota</taxon>
        <taxon>Metazoa</taxon>
        <taxon>Ecdysozoa</taxon>
        <taxon>Nematoda</taxon>
        <taxon>Chromadorea</taxon>
        <taxon>Rhabditida</taxon>
        <taxon>Tylenchina</taxon>
        <taxon>Panagrolaimomorpha</taxon>
        <taxon>Strongyloidoidea</taxon>
        <taxon>Steinernematidae</taxon>
        <taxon>Steinernema</taxon>
    </lineage>
</organism>
<name>A0AA39HYD3_9BILA</name>
<dbReference type="CDD" id="cd00821">
    <property type="entry name" value="PH"/>
    <property type="match status" value="1"/>
</dbReference>
<comment type="caution">
    <text evidence="8">The sequence shown here is derived from an EMBL/GenBank/DDBJ whole genome shotgun (WGS) entry which is preliminary data.</text>
</comment>
<dbReference type="Pfam" id="PF00169">
    <property type="entry name" value="PH"/>
    <property type="match status" value="1"/>
</dbReference>
<protein>
    <recommendedName>
        <fullName evidence="7">PH domain-containing protein</fullName>
    </recommendedName>
</protein>
<dbReference type="GO" id="GO:0005829">
    <property type="term" value="C:cytosol"/>
    <property type="evidence" value="ECO:0007669"/>
    <property type="project" value="TreeGrafter"/>
</dbReference>
<dbReference type="InterPro" id="IPR001849">
    <property type="entry name" value="PH_domain"/>
</dbReference>
<sequence>MTNRTPSPRQDGTTSHLLRKITFWRRNFTHGTVGDTDERVRSVSDAHHNTIPLEDGSDEIRRFIAGQGAVIKSGSLARKRFKLGIFSKFFVLKDDGHFYCFKNESCDRQNGMLKLKEAFIVPHGKRCFSVTSPHRVWNLKARTNEDRDDWIEKLKLARACAQAKEENELEFLSNRTNPANASTLQELNLTALKAILLDLLKAVKSLSSDLQNNDLRKHYKQQSKSWFNGWGTKQEEDLQDCLIALSIKMSHVKSATKKAVEEVDRADTASKRLLAENLYVQDQRRRLIEQVEMQAKQLGLIEKATNTKGVQMNQQTKDELKKVEESYTHAPGDLSPIHSETGSDLGSDRCSSLSSVDFHTAHNTVHPVFSAIEYSCINPSEKLEKLTETKSEEELAAAKPEPVKPASVKPASVKPAPVKPPAPVNPTPVNVVHANPVRVKSAAVGSAASSSVNYTPKENASDEKQTTTPVVTSVTLEPKERNRESSESDSDRKPEKNHATRAPSPSPARVPAVRKRRTTIPPRREAGFALWSILKNALGKELSRIPLPVDFNEPLSFIQRMTESLENADLLERAAECTDPTIQMCMVAAFVVSCWSNTPFRTTKPFNPLWGETYECDRMEDLGWRSIAEQVSHHPPIGVFRAEGRGWNLEEDMQVCSQFQATAMRVYPEGLSTLVLKGNKRYSWTKRDVKTIVKGFIIGPLTLHNEGECTIMSHSNQFKCVLNLTKQSFFFSPDCRTFTGRVLDRSGKEMAKVEGNWTTHFDIAIGKGKRNRIWSKALPTPDQEKIYNFSRFAVELNEPEDGVAPTDSRFRPDMRLMEVGDWGRANDEKSRMEQKQREMMKLYTSQVEAGKKVLERPVWFKKIVSPENGSVHYRFKGHYWDAKKKQDWSMCPEIYFSDKK</sequence>
<dbReference type="SUPFAM" id="SSF50729">
    <property type="entry name" value="PH domain-like"/>
    <property type="match status" value="1"/>
</dbReference>
<comment type="similarity">
    <text evidence="1">Belongs to the OSBP family.</text>
</comment>
<evidence type="ECO:0000256" key="5">
    <source>
        <dbReference type="ARBA" id="ARBA00023121"/>
    </source>
</evidence>
<dbReference type="GO" id="GO:0097038">
    <property type="term" value="C:perinuclear endoplasmic reticulum"/>
    <property type="evidence" value="ECO:0007669"/>
    <property type="project" value="TreeGrafter"/>
</dbReference>
<keyword evidence="3" id="KW-0597">Phosphoprotein</keyword>
<feature type="compositionally biased region" description="Low complexity" evidence="6">
    <location>
        <begin position="404"/>
        <end position="416"/>
    </location>
</feature>
<keyword evidence="2" id="KW-0813">Transport</keyword>
<keyword evidence="9" id="KW-1185">Reference proteome</keyword>
<feature type="domain" description="PH" evidence="7">
    <location>
        <begin position="69"/>
        <end position="159"/>
    </location>
</feature>
<dbReference type="Proteomes" id="UP001175271">
    <property type="component" value="Unassembled WGS sequence"/>
</dbReference>
<feature type="compositionally biased region" description="Low complexity" evidence="6">
    <location>
        <begin position="501"/>
        <end position="511"/>
    </location>
</feature>
<dbReference type="InterPro" id="IPR011993">
    <property type="entry name" value="PH-like_dom_sf"/>
</dbReference>
<feature type="region of interest" description="Disordered" evidence="6">
    <location>
        <begin position="385"/>
        <end position="429"/>
    </location>
</feature>
<dbReference type="SMART" id="SM00233">
    <property type="entry name" value="PH"/>
    <property type="match status" value="1"/>
</dbReference>
<feature type="compositionally biased region" description="Basic and acidic residues" evidence="6">
    <location>
        <begin position="477"/>
        <end position="498"/>
    </location>
</feature>
<evidence type="ECO:0000259" key="7">
    <source>
        <dbReference type="PROSITE" id="PS50003"/>
    </source>
</evidence>
<evidence type="ECO:0000256" key="3">
    <source>
        <dbReference type="ARBA" id="ARBA00022553"/>
    </source>
</evidence>
<dbReference type="GO" id="GO:0032934">
    <property type="term" value="F:sterol binding"/>
    <property type="evidence" value="ECO:0007669"/>
    <property type="project" value="TreeGrafter"/>
</dbReference>
<dbReference type="PANTHER" id="PTHR10972:SF205">
    <property type="entry name" value="OXYSTEROL-BINDING PROTEIN 1"/>
    <property type="match status" value="1"/>
</dbReference>